<feature type="compositionally biased region" description="Low complexity" evidence="1">
    <location>
        <begin position="146"/>
        <end position="160"/>
    </location>
</feature>
<evidence type="ECO:0000256" key="1">
    <source>
        <dbReference type="SAM" id="MobiDB-lite"/>
    </source>
</evidence>
<feature type="compositionally biased region" description="Basic and acidic residues" evidence="1">
    <location>
        <begin position="166"/>
        <end position="177"/>
    </location>
</feature>
<dbReference type="Proteomes" id="UP000270834">
    <property type="component" value="Unassembled WGS sequence"/>
</dbReference>
<feature type="compositionally biased region" description="Low complexity" evidence="1">
    <location>
        <begin position="97"/>
        <end position="106"/>
    </location>
</feature>
<gene>
    <name evidence="2" type="ORF">ALP65_01719</name>
</gene>
<feature type="region of interest" description="Disordered" evidence="1">
    <location>
        <begin position="1"/>
        <end position="271"/>
    </location>
</feature>
<dbReference type="EMBL" id="RBSQ01001292">
    <property type="protein sequence ID" value="RMS45802.1"/>
    <property type="molecule type" value="Genomic_DNA"/>
</dbReference>
<feature type="compositionally biased region" description="Basic and acidic residues" evidence="1">
    <location>
        <begin position="246"/>
        <end position="271"/>
    </location>
</feature>
<feature type="compositionally biased region" description="Basic and acidic residues" evidence="1">
    <location>
        <begin position="29"/>
        <end position="49"/>
    </location>
</feature>
<protein>
    <submittedName>
        <fullName evidence="2">Uncharacterized protein</fullName>
    </submittedName>
</protein>
<evidence type="ECO:0000313" key="2">
    <source>
        <dbReference type="EMBL" id="RMS45802.1"/>
    </source>
</evidence>
<feature type="compositionally biased region" description="Low complexity" evidence="1">
    <location>
        <begin position="180"/>
        <end position="192"/>
    </location>
</feature>
<name>A0A3M5D712_PSEAI</name>
<comment type="caution">
    <text evidence="2">The sequence shown here is derived from an EMBL/GenBank/DDBJ whole genome shotgun (WGS) entry which is preliminary data.</text>
</comment>
<dbReference type="AlphaFoldDB" id="A0A3M5D712"/>
<organism evidence="2 3">
    <name type="scientific">Pseudomonas aeruginosa</name>
    <dbReference type="NCBI Taxonomy" id="287"/>
    <lineage>
        <taxon>Bacteria</taxon>
        <taxon>Pseudomonadati</taxon>
        <taxon>Pseudomonadota</taxon>
        <taxon>Gammaproteobacteria</taxon>
        <taxon>Pseudomonadales</taxon>
        <taxon>Pseudomonadaceae</taxon>
        <taxon>Pseudomonas</taxon>
    </lineage>
</organism>
<accession>A0A3M5D712</accession>
<proteinExistence type="predicted"/>
<feature type="compositionally biased region" description="Basic and acidic residues" evidence="1">
    <location>
        <begin position="193"/>
        <end position="218"/>
    </location>
</feature>
<feature type="compositionally biased region" description="Low complexity" evidence="1">
    <location>
        <begin position="56"/>
        <end position="68"/>
    </location>
</feature>
<sequence length="271" mass="28215">MQGQLDQLAVGSCEGGGEHRGTCLQARVQHRDDQGDGDHRQGDHDDQHRQPAVVDASAGGAAEAAQGELRGGHPGVVHADDGAAHHQGGAGADQDDAPAAMAQAEGDPQRGAGGDHRDQDGEAEPQRVVDDPRHHQQGGHPGVVHGGDAAAHQQGAQCQALPGEFRLAHQPEGEGRTADGQQQRQQGQAQVVAERDRQAEGEHADEMHRPDAEAHGESAADQPGERLAAFRQGHPAGHVESGVGRQDGHNQGKGDKNLVVAADKHESVRTG</sequence>
<reference evidence="2 3" key="1">
    <citation type="submission" date="2018-08" db="EMBL/GenBank/DDBJ databases">
        <title>Recombination of ecologically and evolutionarily significant loci maintains genetic cohesion in the Pseudomonas syringae species complex.</title>
        <authorList>
            <person name="Dillon M."/>
            <person name="Thakur S."/>
            <person name="Almeida R.N.D."/>
            <person name="Weir B.S."/>
            <person name="Guttman D.S."/>
        </authorList>
    </citation>
    <scope>NUCLEOTIDE SEQUENCE [LARGE SCALE GENOMIC DNA]</scope>
    <source>
        <strain evidence="2 3">ICMP 7846</strain>
    </source>
</reference>
<feature type="compositionally biased region" description="Basic and acidic residues" evidence="1">
    <location>
        <begin position="113"/>
        <end position="134"/>
    </location>
</feature>
<evidence type="ECO:0000313" key="3">
    <source>
        <dbReference type="Proteomes" id="UP000270834"/>
    </source>
</evidence>